<organism evidence="2 3">
    <name type="scientific">Cotesia glomerata</name>
    <name type="common">Lepidopteran parasitic wasp</name>
    <name type="synonym">Apanteles glomeratus</name>
    <dbReference type="NCBI Taxonomy" id="32391"/>
    <lineage>
        <taxon>Eukaryota</taxon>
        <taxon>Metazoa</taxon>
        <taxon>Ecdysozoa</taxon>
        <taxon>Arthropoda</taxon>
        <taxon>Hexapoda</taxon>
        <taxon>Insecta</taxon>
        <taxon>Pterygota</taxon>
        <taxon>Neoptera</taxon>
        <taxon>Endopterygota</taxon>
        <taxon>Hymenoptera</taxon>
        <taxon>Apocrita</taxon>
        <taxon>Ichneumonoidea</taxon>
        <taxon>Braconidae</taxon>
        <taxon>Microgastrinae</taxon>
        <taxon>Cotesia</taxon>
    </lineage>
</organism>
<evidence type="ECO:0000313" key="3">
    <source>
        <dbReference type="Proteomes" id="UP000826195"/>
    </source>
</evidence>
<evidence type="ECO:0000256" key="1">
    <source>
        <dbReference type="SAM" id="MobiDB-lite"/>
    </source>
</evidence>
<protein>
    <submittedName>
        <fullName evidence="2">Uncharacterized protein</fullName>
    </submittedName>
</protein>
<feature type="compositionally biased region" description="Basic and acidic residues" evidence="1">
    <location>
        <begin position="96"/>
        <end position="109"/>
    </location>
</feature>
<dbReference type="Proteomes" id="UP000826195">
    <property type="component" value="Unassembled WGS sequence"/>
</dbReference>
<name>A0AAV7ISH4_COTGL</name>
<gene>
    <name evidence="2" type="ORF">KQX54_003250</name>
</gene>
<sequence>MQLTSALIEPRIRDRKGCSKEPTGCDVAIGMGFNSTPFHTLPLGATLLWTAFSGGLQPLKRNLIDVFMCRFTNSRSYVFIGRHQGHVPSRSQEVVEGMRNEGGKVEEAI</sequence>
<dbReference type="AlphaFoldDB" id="A0AAV7ISH4"/>
<comment type="caution">
    <text evidence="2">The sequence shown here is derived from an EMBL/GenBank/DDBJ whole genome shotgun (WGS) entry which is preliminary data.</text>
</comment>
<proteinExistence type="predicted"/>
<dbReference type="EMBL" id="JAHXZJ010000747">
    <property type="protein sequence ID" value="KAH0557303.1"/>
    <property type="molecule type" value="Genomic_DNA"/>
</dbReference>
<feature type="region of interest" description="Disordered" evidence="1">
    <location>
        <begin position="90"/>
        <end position="109"/>
    </location>
</feature>
<evidence type="ECO:0000313" key="2">
    <source>
        <dbReference type="EMBL" id="KAH0557303.1"/>
    </source>
</evidence>
<reference evidence="2 3" key="1">
    <citation type="journal article" date="2021" name="J. Hered.">
        <title>A chromosome-level genome assembly of the parasitoid wasp, Cotesia glomerata (Hymenoptera: Braconidae).</title>
        <authorList>
            <person name="Pinto B.J."/>
            <person name="Weis J.J."/>
            <person name="Gamble T."/>
            <person name="Ode P.J."/>
            <person name="Paul R."/>
            <person name="Zaspel J.M."/>
        </authorList>
    </citation>
    <scope>NUCLEOTIDE SEQUENCE [LARGE SCALE GENOMIC DNA]</scope>
    <source>
        <strain evidence="2">CgM1</strain>
    </source>
</reference>
<keyword evidence="3" id="KW-1185">Reference proteome</keyword>
<accession>A0AAV7ISH4</accession>